<keyword evidence="1" id="KW-0472">Membrane</keyword>
<keyword evidence="1" id="KW-0812">Transmembrane</keyword>
<name>A0A9X4HUD9_9PSED</name>
<feature type="transmembrane region" description="Helical" evidence="1">
    <location>
        <begin position="53"/>
        <end position="75"/>
    </location>
</feature>
<dbReference type="EMBL" id="JANIAN010000047">
    <property type="protein sequence ID" value="MDD2109445.1"/>
    <property type="molecule type" value="Genomic_DNA"/>
</dbReference>
<dbReference type="AlphaFoldDB" id="A0A9X4HUD9"/>
<feature type="transmembrane region" description="Helical" evidence="1">
    <location>
        <begin position="20"/>
        <end position="41"/>
    </location>
</feature>
<reference evidence="2" key="1">
    <citation type="submission" date="2022-07" db="EMBL/GenBank/DDBJ databases">
        <title>Multi-strain Analysis of Pseudomonas putida Reveals Metabolic and Genetic Diversity.</title>
        <authorList>
            <person name="Monk J.M."/>
        </authorList>
    </citation>
    <scope>NUCLEOTIDE SEQUENCE</scope>
    <source>
        <strain evidence="2">17514</strain>
    </source>
</reference>
<evidence type="ECO:0000256" key="1">
    <source>
        <dbReference type="SAM" id="Phobius"/>
    </source>
</evidence>
<evidence type="ECO:0000313" key="2">
    <source>
        <dbReference type="EMBL" id="MDD2109445.1"/>
    </source>
</evidence>
<dbReference type="Proteomes" id="UP001150678">
    <property type="component" value="Unassembled WGS sequence"/>
</dbReference>
<comment type="caution">
    <text evidence="2">The sequence shown here is derived from an EMBL/GenBank/DDBJ whole genome shotgun (WGS) entry which is preliminary data.</text>
</comment>
<dbReference type="RefSeq" id="WP_274079764.1">
    <property type="nucleotide sequence ID" value="NZ_JANIAN010000047.1"/>
</dbReference>
<protein>
    <submittedName>
        <fullName evidence="2">Uncharacterized protein</fullName>
    </submittedName>
</protein>
<keyword evidence="1" id="KW-1133">Transmembrane helix</keyword>
<evidence type="ECO:0000313" key="3">
    <source>
        <dbReference type="Proteomes" id="UP001150678"/>
    </source>
</evidence>
<sequence length="408" mass="44756">MTVEIQKVQEKARRPSSPRWSFWLGTLLLLLLLGLMGGILFVGQAPHVDAGGIWQVALGTPLLVWVMAIFTRFIIYASYARVADGWDEARTKDLEQKYQVGRRSLQIWGASIYTALKRQGVSSEEQVSNLLSGVRAIKSQSFRVGGNVIRHSCIDGCSNADPEQVLLQAFEQVLTDLAQILDGLADDILLKVLVEGDSQITERTLHRIWRSVWRKSGIRQSTEIISDDGLMVVDQWLDRGGEDNSLLLVVAYQFAPEQPRDTAEVVAGLLLGSCSPVPSLHPIACLHRPEFLRDSDSDVDLSVQQALEWVPISACSIEHVWRSGVDRYHDRLVTMALTSLSEAGAVKKEFHDLDSLLGSAGRAAPWLAISLASESIKLGAGAQFVISGGSDELFFCHCAVTPASPNSI</sequence>
<organism evidence="2 3">
    <name type="scientific">Pseudomonas asiatica</name>
    <dbReference type="NCBI Taxonomy" id="2219225"/>
    <lineage>
        <taxon>Bacteria</taxon>
        <taxon>Pseudomonadati</taxon>
        <taxon>Pseudomonadota</taxon>
        <taxon>Gammaproteobacteria</taxon>
        <taxon>Pseudomonadales</taxon>
        <taxon>Pseudomonadaceae</taxon>
        <taxon>Pseudomonas</taxon>
    </lineage>
</organism>
<proteinExistence type="predicted"/>
<accession>A0A9X4HUD9</accession>
<gene>
    <name evidence="2" type="ORF">NP533_24985</name>
</gene>